<dbReference type="Proteomes" id="UP001196873">
    <property type="component" value="Unassembled WGS sequence"/>
</dbReference>
<comment type="caution">
    <text evidence="1">The sequence shown here is derived from an EMBL/GenBank/DDBJ whole genome shotgun (WGS) entry which is preliminary data.</text>
</comment>
<name>A0AAW4NTJ9_9BACT</name>
<dbReference type="AlphaFoldDB" id="A0AAW4NTJ9"/>
<organism evidence="1 2">
    <name type="scientific">Segatella salivae</name>
    <dbReference type="NCBI Taxonomy" id="228604"/>
    <lineage>
        <taxon>Bacteria</taxon>
        <taxon>Pseudomonadati</taxon>
        <taxon>Bacteroidota</taxon>
        <taxon>Bacteroidia</taxon>
        <taxon>Bacteroidales</taxon>
        <taxon>Prevotellaceae</taxon>
        <taxon>Segatella</taxon>
    </lineage>
</organism>
<sequence>MKEDLFSELREDELGILHGGVCKNNTNTESGSPSDFLASNGNCLGGGWGDTNTNCTGTCKGCHV</sequence>
<dbReference type="RefSeq" id="WP_147625616.1">
    <property type="nucleotide sequence ID" value="NZ_CABKPN010000001.1"/>
</dbReference>
<reference evidence="1" key="1">
    <citation type="submission" date="2021-07" db="EMBL/GenBank/DDBJ databases">
        <title>Genomic diversity and antimicrobial resistance of Prevotella spp. isolated from chronic lung disease airways.</title>
        <authorList>
            <person name="Webb K.A."/>
            <person name="Olagoke O.S."/>
            <person name="Baird T."/>
            <person name="Neill J."/>
            <person name="Pham A."/>
            <person name="Wells T.J."/>
            <person name="Ramsay K.A."/>
            <person name="Bell S.C."/>
            <person name="Sarovich D.S."/>
            <person name="Price E.P."/>
        </authorList>
    </citation>
    <scope>NUCLEOTIDE SEQUENCE</scope>
    <source>
        <strain evidence="1">SCHI0047.S.3</strain>
    </source>
</reference>
<dbReference type="EMBL" id="JAHXRF010000018">
    <property type="protein sequence ID" value="MBW4866581.1"/>
    <property type="molecule type" value="Genomic_DNA"/>
</dbReference>
<evidence type="ECO:0000313" key="2">
    <source>
        <dbReference type="Proteomes" id="UP001196873"/>
    </source>
</evidence>
<evidence type="ECO:0000313" key="1">
    <source>
        <dbReference type="EMBL" id="MBW4866581.1"/>
    </source>
</evidence>
<protein>
    <submittedName>
        <fullName evidence="1">Uncharacterized protein</fullName>
    </submittedName>
</protein>
<proteinExistence type="predicted"/>
<accession>A0AAW4NTJ9</accession>
<gene>
    <name evidence="1" type="ORF">KZY68_11340</name>
</gene>